<dbReference type="Proteomes" id="UP001598673">
    <property type="component" value="Unassembled WGS sequence"/>
</dbReference>
<dbReference type="Pfam" id="PF00291">
    <property type="entry name" value="PALP"/>
    <property type="match status" value="1"/>
</dbReference>
<evidence type="ECO:0000313" key="7">
    <source>
        <dbReference type="Proteomes" id="UP001598673"/>
    </source>
</evidence>
<evidence type="ECO:0000256" key="4">
    <source>
        <dbReference type="ARBA" id="ARBA00022898"/>
    </source>
</evidence>
<dbReference type="Gene3D" id="3.40.50.1100">
    <property type="match status" value="2"/>
</dbReference>
<evidence type="ECO:0000256" key="1">
    <source>
        <dbReference type="ARBA" id="ARBA00001933"/>
    </source>
</evidence>
<dbReference type="CDD" id="cd01561">
    <property type="entry name" value="CBS_like"/>
    <property type="match status" value="1"/>
</dbReference>
<dbReference type="RefSeq" id="WP_308216695.1">
    <property type="nucleotide sequence ID" value="NZ_JANBBF010000010.1"/>
</dbReference>
<evidence type="ECO:0000259" key="5">
    <source>
        <dbReference type="Pfam" id="PF00291"/>
    </source>
</evidence>
<keyword evidence="4" id="KW-0663">Pyridoxal phosphate</keyword>
<dbReference type="NCBIfam" id="TIGR03945">
    <property type="entry name" value="PLP_SbnA_fam"/>
    <property type="match status" value="1"/>
</dbReference>
<keyword evidence="3" id="KW-0808">Transferase</keyword>
<comment type="caution">
    <text evidence="6">The sequence shown here is derived from an EMBL/GenBank/DDBJ whole genome shotgun (WGS) entry which is preliminary data.</text>
</comment>
<dbReference type="InterPro" id="IPR001926">
    <property type="entry name" value="TrpB-like_PALP"/>
</dbReference>
<dbReference type="InterPro" id="IPR036052">
    <property type="entry name" value="TrpB-like_PALP_sf"/>
</dbReference>
<dbReference type="InterPro" id="IPR023927">
    <property type="entry name" value="SbnA"/>
</dbReference>
<feature type="domain" description="Tryptophan synthase beta chain-like PALP" evidence="5">
    <location>
        <begin position="16"/>
        <end position="287"/>
    </location>
</feature>
<dbReference type="PANTHER" id="PTHR10314">
    <property type="entry name" value="CYSTATHIONINE BETA-SYNTHASE"/>
    <property type="match status" value="1"/>
</dbReference>
<sequence>MTAAEDLVVDDVYVNLRPFLGRELYLKCENFNFAGSVKLKAARSMLDEAERSGRITPDSVIVESSSGNLGIALAILAASRGYRFVCVIDPRANPGVHRLVESMGGEVVVVTQLDETGGYLGSRMRAVQELCEVSPNYVWLNQYANDENWRAHYRHTAPALIRQFPSVDYVFIGAGTTGTLMGCARYMRDHEHKAKVIAVDSIGSVTFGSAPGPRFLPGLGASRRPELVDESMVDEVIMQDERGAVQMCYRLAERGFLFGGSTGTVLSAAERYLKDIPDDVTAVAISPDLGDRYLDTLYDRSWVEERFPGCLSPMARTRRQELQKTFV</sequence>
<dbReference type="InterPro" id="IPR050214">
    <property type="entry name" value="Cys_Synth/Cystath_Beta-Synth"/>
</dbReference>
<evidence type="ECO:0000256" key="2">
    <source>
        <dbReference type="ARBA" id="ARBA00011738"/>
    </source>
</evidence>
<accession>A0ABW6G078</accession>
<name>A0ABW6G078_9PSEU</name>
<comment type="cofactor">
    <cofactor evidence="1">
        <name>pyridoxal 5'-phosphate</name>
        <dbReference type="ChEBI" id="CHEBI:597326"/>
    </cofactor>
</comment>
<dbReference type="EMBL" id="JBHXCV010000002">
    <property type="protein sequence ID" value="MFD6792585.1"/>
    <property type="molecule type" value="Genomic_DNA"/>
</dbReference>
<evidence type="ECO:0000256" key="3">
    <source>
        <dbReference type="ARBA" id="ARBA00022679"/>
    </source>
</evidence>
<organism evidence="6 7">
    <name type="scientific">Prauserella salsuginis</name>
    <dbReference type="NCBI Taxonomy" id="387889"/>
    <lineage>
        <taxon>Bacteria</taxon>
        <taxon>Bacillati</taxon>
        <taxon>Actinomycetota</taxon>
        <taxon>Actinomycetes</taxon>
        <taxon>Pseudonocardiales</taxon>
        <taxon>Pseudonocardiaceae</taxon>
        <taxon>Prauserella</taxon>
        <taxon>Prauserella salsuginis group</taxon>
    </lineage>
</organism>
<dbReference type="SUPFAM" id="SSF53686">
    <property type="entry name" value="Tryptophan synthase beta subunit-like PLP-dependent enzymes"/>
    <property type="match status" value="1"/>
</dbReference>
<gene>
    <name evidence="6" type="primary">sbnA</name>
    <name evidence="6" type="ORF">ACFWGY_04555</name>
</gene>
<reference evidence="6 7" key="1">
    <citation type="submission" date="2024-09" db="EMBL/GenBank/DDBJ databases">
        <title>The Natural Products Discovery Center: Release of the First 8490 Sequenced Strains for Exploring Actinobacteria Biosynthetic Diversity.</title>
        <authorList>
            <person name="Kalkreuter E."/>
            <person name="Kautsar S.A."/>
            <person name="Yang D."/>
            <person name="Bader C.D."/>
            <person name="Teijaro C.N."/>
            <person name="Fluegel L."/>
            <person name="Davis C.M."/>
            <person name="Simpson J.R."/>
            <person name="Lauterbach L."/>
            <person name="Steele A.D."/>
            <person name="Gui C."/>
            <person name="Meng S."/>
            <person name="Li G."/>
            <person name="Viehrig K."/>
            <person name="Ye F."/>
            <person name="Su P."/>
            <person name="Kiefer A.F."/>
            <person name="Nichols A."/>
            <person name="Cepeda A.J."/>
            <person name="Yan W."/>
            <person name="Fan B."/>
            <person name="Jiang Y."/>
            <person name="Adhikari A."/>
            <person name="Zheng C.-J."/>
            <person name="Schuster L."/>
            <person name="Cowan T.M."/>
            <person name="Smanski M.J."/>
            <person name="Chevrette M.G."/>
            <person name="De Carvalho L.P.S."/>
            <person name="Shen B."/>
        </authorList>
    </citation>
    <scope>NUCLEOTIDE SEQUENCE [LARGE SCALE GENOMIC DNA]</scope>
    <source>
        <strain evidence="6 7">NPDC060353</strain>
    </source>
</reference>
<comment type="subunit">
    <text evidence="2">Homodimer.</text>
</comment>
<proteinExistence type="predicted"/>
<keyword evidence="7" id="KW-1185">Reference proteome</keyword>
<evidence type="ECO:0000313" key="6">
    <source>
        <dbReference type="EMBL" id="MFD6792585.1"/>
    </source>
</evidence>
<protein>
    <submittedName>
        <fullName evidence="6">2,3-diaminopropionate biosynthesis protein SbnA</fullName>
    </submittedName>
</protein>